<sequence length="218" mass="24840">MLLTHRWSNPMLKPDFESGVRLGIGTFNLLLSALPSRVLKLLEFVGFQGDRKFGLQQLHMTVKMRGSLRHPLAILVCLAWNLIFNAVLGLGDVNLQECSNLLRMLLTDFPTSSLGLFFAGKYAEAKGDIHQAFDMFSKSIQNQSEWRPFHHPCFWELMFCHAFSGQWEEAAKYANLLFVENRWSKSSYAYLTACFLLAHEATGSSTVSIREKITQLMK</sequence>
<evidence type="ECO:0000313" key="3">
    <source>
        <dbReference type="WBParaSite" id="SBAD_0000993201-mRNA-1"/>
    </source>
</evidence>
<name>A0A183J136_9BILA</name>
<dbReference type="Pfam" id="PF10300">
    <property type="entry name" value="Iml2-TPR_39"/>
    <property type="match status" value="1"/>
</dbReference>
<dbReference type="EMBL" id="UZAM01012901">
    <property type="protein sequence ID" value="VDP24089.1"/>
    <property type="molecule type" value="Genomic_DNA"/>
</dbReference>
<dbReference type="WBParaSite" id="SBAD_0000993201-mRNA-1">
    <property type="protein sequence ID" value="SBAD_0000993201-mRNA-1"/>
    <property type="gene ID" value="SBAD_0000993201"/>
</dbReference>
<proteinExistence type="predicted"/>
<keyword evidence="2" id="KW-1185">Reference proteome</keyword>
<dbReference type="Gene3D" id="1.25.40.10">
    <property type="entry name" value="Tetratricopeptide repeat domain"/>
    <property type="match status" value="1"/>
</dbReference>
<dbReference type="PANTHER" id="PTHR31859:SF9">
    <property type="entry name" value="TETRATRICOPEPTIDE REPEAT PROTEIN 39B"/>
    <property type="match status" value="1"/>
</dbReference>
<organism evidence="3">
    <name type="scientific">Soboliphyme baturini</name>
    <dbReference type="NCBI Taxonomy" id="241478"/>
    <lineage>
        <taxon>Eukaryota</taxon>
        <taxon>Metazoa</taxon>
        <taxon>Ecdysozoa</taxon>
        <taxon>Nematoda</taxon>
        <taxon>Enoplea</taxon>
        <taxon>Dorylaimia</taxon>
        <taxon>Dioctophymatida</taxon>
        <taxon>Dioctophymatoidea</taxon>
        <taxon>Soboliphymatidae</taxon>
        <taxon>Soboliphyme</taxon>
    </lineage>
</organism>
<dbReference type="OrthoDB" id="43460at2759"/>
<dbReference type="InterPro" id="IPR011990">
    <property type="entry name" value="TPR-like_helical_dom_sf"/>
</dbReference>
<dbReference type="SUPFAM" id="SSF48452">
    <property type="entry name" value="TPR-like"/>
    <property type="match status" value="1"/>
</dbReference>
<dbReference type="AlphaFoldDB" id="A0A183J136"/>
<evidence type="ECO:0000313" key="1">
    <source>
        <dbReference type="EMBL" id="VDP24089.1"/>
    </source>
</evidence>
<evidence type="ECO:0000313" key="2">
    <source>
        <dbReference type="Proteomes" id="UP000270296"/>
    </source>
</evidence>
<dbReference type="Proteomes" id="UP000270296">
    <property type="component" value="Unassembled WGS sequence"/>
</dbReference>
<reference evidence="1 2" key="2">
    <citation type="submission" date="2018-11" db="EMBL/GenBank/DDBJ databases">
        <authorList>
            <consortium name="Pathogen Informatics"/>
        </authorList>
    </citation>
    <scope>NUCLEOTIDE SEQUENCE [LARGE SCALE GENOMIC DNA]</scope>
</reference>
<gene>
    <name evidence="1" type="ORF">SBAD_LOCUS9584</name>
</gene>
<dbReference type="InterPro" id="IPR019412">
    <property type="entry name" value="IML2/TPR_39"/>
</dbReference>
<reference evidence="3" key="1">
    <citation type="submission" date="2016-06" db="UniProtKB">
        <authorList>
            <consortium name="WormBaseParasite"/>
        </authorList>
    </citation>
    <scope>IDENTIFICATION</scope>
</reference>
<accession>A0A183J136</accession>
<protein>
    <submittedName>
        <fullName evidence="3">Tetratricopeptide repeat protein 38</fullName>
    </submittedName>
</protein>
<dbReference type="PANTHER" id="PTHR31859">
    <property type="entry name" value="TETRATRICOPEPTIDE REPEAT PROTEIN 39 FAMILY MEMBER"/>
    <property type="match status" value="1"/>
</dbReference>